<comment type="caution">
    <text evidence="1">The sequence shown here is derived from an EMBL/GenBank/DDBJ whole genome shotgun (WGS) entry which is preliminary data.</text>
</comment>
<keyword evidence="2" id="KW-1185">Reference proteome</keyword>
<organism evidence="1 2">
    <name type="scientific">Clostridium subterminale</name>
    <dbReference type="NCBI Taxonomy" id="1550"/>
    <lineage>
        <taxon>Bacteria</taxon>
        <taxon>Bacillati</taxon>
        <taxon>Bacillota</taxon>
        <taxon>Clostridia</taxon>
        <taxon>Eubacteriales</taxon>
        <taxon>Clostridiaceae</taxon>
        <taxon>Clostridium</taxon>
    </lineage>
</organism>
<name>A0ABP3VNA8_CLOSU</name>
<dbReference type="EMBL" id="BAAACI010000001">
    <property type="protein sequence ID" value="GAA0764815.1"/>
    <property type="molecule type" value="Genomic_DNA"/>
</dbReference>
<dbReference type="Proteomes" id="UP001501047">
    <property type="component" value="Unassembled WGS sequence"/>
</dbReference>
<proteinExistence type="predicted"/>
<sequence>MFRQKKDNIDNNSAHLSWEVPKDTYIPAYIINLPTSGINITRNSKLVFSLADGDNNNDKLIDLSIKVYDKSGNTAELPISYFQPLQNTLKTRILKIPFNSLSPDSEAIFQRYIFSLNDFKKVNSKFTPEELERIDFVFNKTKKGSVLLDDVGID</sequence>
<gene>
    <name evidence="1" type="ORF">GCM10008908_00470</name>
</gene>
<reference evidence="2" key="1">
    <citation type="journal article" date="2019" name="Int. J. Syst. Evol. Microbiol.">
        <title>The Global Catalogue of Microorganisms (GCM) 10K type strain sequencing project: providing services to taxonomists for standard genome sequencing and annotation.</title>
        <authorList>
            <consortium name="The Broad Institute Genomics Platform"/>
            <consortium name="The Broad Institute Genome Sequencing Center for Infectious Disease"/>
            <person name="Wu L."/>
            <person name="Ma J."/>
        </authorList>
    </citation>
    <scope>NUCLEOTIDE SEQUENCE [LARGE SCALE GENOMIC DNA]</scope>
    <source>
        <strain evidence="2">JCM 1417</strain>
    </source>
</reference>
<accession>A0ABP3VNA8</accession>
<evidence type="ECO:0000313" key="1">
    <source>
        <dbReference type="EMBL" id="GAA0764815.1"/>
    </source>
</evidence>
<protein>
    <submittedName>
        <fullName evidence="1">Uncharacterized protein</fullName>
    </submittedName>
</protein>
<evidence type="ECO:0000313" key="2">
    <source>
        <dbReference type="Proteomes" id="UP001501047"/>
    </source>
</evidence>